<dbReference type="Proteomes" id="UP000290218">
    <property type="component" value="Unassembled WGS sequence"/>
</dbReference>
<dbReference type="GO" id="GO:0015074">
    <property type="term" value="P:DNA integration"/>
    <property type="evidence" value="ECO:0007669"/>
    <property type="project" value="InterPro"/>
</dbReference>
<dbReference type="EMBL" id="SDHX01000001">
    <property type="protein sequence ID" value="RXK55095.1"/>
    <property type="molecule type" value="Genomic_DNA"/>
</dbReference>
<name>A0A4Q1C837_9BACT</name>
<dbReference type="GO" id="GO:0006310">
    <property type="term" value="P:DNA recombination"/>
    <property type="evidence" value="ECO:0007669"/>
    <property type="project" value="UniProtKB-KW"/>
</dbReference>
<dbReference type="PROSITE" id="PS51898">
    <property type="entry name" value="TYR_RECOMBINASE"/>
    <property type="match status" value="1"/>
</dbReference>
<evidence type="ECO:0000313" key="6">
    <source>
        <dbReference type="EMBL" id="RXK55095.1"/>
    </source>
</evidence>
<dbReference type="InterPro" id="IPR002104">
    <property type="entry name" value="Integrase_catalytic"/>
</dbReference>
<protein>
    <submittedName>
        <fullName evidence="6">Site-specific integrase</fullName>
    </submittedName>
</protein>
<dbReference type="InterPro" id="IPR011010">
    <property type="entry name" value="DNA_brk_join_enz"/>
</dbReference>
<evidence type="ECO:0000313" key="7">
    <source>
        <dbReference type="Proteomes" id="UP000290218"/>
    </source>
</evidence>
<feature type="region of interest" description="Disordered" evidence="4">
    <location>
        <begin position="373"/>
        <end position="409"/>
    </location>
</feature>
<keyword evidence="7" id="KW-1185">Reference proteome</keyword>
<keyword evidence="3" id="KW-0233">DNA recombination</keyword>
<keyword evidence="2" id="KW-0238">DNA-binding</keyword>
<evidence type="ECO:0000256" key="2">
    <source>
        <dbReference type="ARBA" id="ARBA00023125"/>
    </source>
</evidence>
<reference evidence="6 7" key="1">
    <citation type="submission" date="2019-01" db="EMBL/GenBank/DDBJ databases">
        <title>Lacunisphaera sp. strain TWA-58.</title>
        <authorList>
            <person name="Chen W.-M."/>
        </authorList>
    </citation>
    <scope>NUCLEOTIDE SEQUENCE [LARGE SCALE GENOMIC DNA]</scope>
    <source>
        <strain evidence="6 7">TWA-58</strain>
    </source>
</reference>
<evidence type="ECO:0000259" key="5">
    <source>
        <dbReference type="PROSITE" id="PS51898"/>
    </source>
</evidence>
<dbReference type="InterPro" id="IPR013762">
    <property type="entry name" value="Integrase-like_cat_sf"/>
</dbReference>
<dbReference type="Pfam" id="PF00589">
    <property type="entry name" value="Phage_integrase"/>
    <property type="match status" value="1"/>
</dbReference>
<dbReference type="GO" id="GO:0003677">
    <property type="term" value="F:DNA binding"/>
    <property type="evidence" value="ECO:0007669"/>
    <property type="project" value="UniProtKB-KW"/>
</dbReference>
<dbReference type="InterPro" id="IPR010998">
    <property type="entry name" value="Integrase_recombinase_N"/>
</dbReference>
<dbReference type="PANTHER" id="PTHR30349:SF64">
    <property type="entry name" value="PROPHAGE INTEGRASE INTD-RELATED"/>
    <property type="match status" value="1"/>
</dbReference>
<dbReference type="InterPro" id="IPR050090">
    <property type="entry name" value="Tyrosine_recombinase_XerCD"/>
</dbReference>
<dbReference type="CDD" id="cd01189">
    <property type="entry name" value="INT_ICEBs1_C_like"/>
    <property type="match status" value="1"/>
</dbReference>
<feature type="domain" description="Tyr recombinase" evidence="5">
    <location>
        <begin position="170"/>
        <end position="345"/>
    </location>
</feature>
<dbReference type="SUPFAM" id="SSF56349">
    <property type="entry name" value="DNA breaking-rejoining enzymes"/>
    <property type="match status" value="1"/>
</dbReference>
<comment type="similarity">
    <text evidence="1">Belongs to the 'phage' integrase family.</text>
</comment>
<gene>
    <name evidence="6" type="ORF">ESB00_04135</name>
</gene>
<evidence type="ECO:0000256" key="3">
    <source>
        <dbReference type="ARBA" id="ARBA00023172"/>
    </source>
</evidence>
<dbReference type="RefSeq" id="WP_129046461.1">
    <property type="nucleotide sequence ID" value="NZ_SDHX01000001.1"/>
</dbReference>
<organism evidence="6 7">
    <name type="scientific">Oleiharenicola lentus</name>
    <dbReference type="NCBI Taxonomy" id="2508720"/>
    <lineage>
        <taxon>Bacteria</taxon>
        <taxon>Pseudomonadati</taxon>
        <taxon>Verrucomicrobiota</taxon>
        <taxon>Opitutia</taxon>
        <taxon>Opitutales</taxon>
        <taxon>Opitutaceae</taxon>
        <taxon>Oleiharenicola</taxon>
    </lineage>
</organism>
<dbReference type="PANTHER" id="PTHR30349">
    <property type="entry name" value="PHAGE INTEGRASE-RELATED"/>
    <property type="match status" value="1"/>
</dbReference>
<dbReference type="AlphaFoldDB" id="A0A4Q1C837"/>
<evidence type="ECO:0000256" key="1">
    <source>
        <dbReference type="ARBA" id="ARBA00008857"/>
    </source>
</evidence>
<sequence>MYVFKPKGSRYYRGRFRLSNGPRWYEVGLRVEQKELAVANLQKLVREKEQELLGWLPPKPLRDAALSPIAEHLAEYVADLAAQGSSKKHVALSRNRVQRLCHECGWRLLRDITPDGFTRWRARQSFAPKTCNEYLGLTSAFLNWMENAGRIAKNPLATVGKSETRGRERRTRRALTLEQFTSLVAVSGKRGLFYTLAAYTGLRRSEAKALLWSDLHLDAARPYVLARASTTKNKKQAALPLLPELVEMLKARQAAAGPGDGKVFPLGVPTAATLRSDLAKCGIPAVDEQGRRVDIHALRKTFCSLLHAAGVPQRVAQELMRHSEPRLTATVYTDADLLPLHSEVHKLARPKLPQTVTQKTGISGVFVSKTIQTDPASTDSESLEESPFVPTCPSAESGGGGGIRTHVRV</sequence>
<dbReference type="OrthoDB" id="193818at2"/>
<dbReference type="Gene3D" id="1.10.443.10">
    <property type="entry name" value="Intergrase catalytic core"/>
    <property type="match status" value="1"/>
</dbReference>
<comment type="caution">
    <text evidence="6">The sequence shown here is derived from an EMBL/GenBank/DDBJ whole genome shotgun (WGS) entry which is preliminary data.</text>
</comment>
<dbReference type="Gene3D" id="1.10.150.130">
    <property type="match status" value="1"/>
</dbReference>
<accession>A0A4Q1C837</accession>
<proteinExistence type="inferred from homology"/>
<evidence type="ECO:0000256" key="4">
    <source>
        <dbReference type="SAM" id="MobiDB-lite"/>
    </source>
</evidence>